<feature type="transmembrane region" description="Helical" evidence="1">
    <location>
        <begin position="154"/>
        <end position="178"/>
    </location>
</feature>
<evidence type="ECO:0000313" key="3">
    <source>
        <dbReference type="Proteomes" id="UP000291933"/>
    </source>
</evidence>
<comment type="caution">
    <text evidence="2">The sequence shown here is derived from an EMBL/GenBank/DDBJ whole genome shotgun (WGS) entry which is preliminary data.</text>
</comment>
<dbReference type="EMBL" id="SDMR01000011">
    <property type="protein sequence ID" value="TBT94618.1"/>
    <property type="molecule type" value="Genomic_DNA"/>
</dbReference>
<protein>
    <submittedName>
        <fullName evidence="2">DedA family protein</fullName>
    </submittedName>
</protein>
<evidence type="ECO:0000256" key="1">
    <source>
        <dbReference type="SAM" id="Phobius"/>
    </source>
</evidence>
<keyword evidence="1" id="KW-0812">Transmembrane</keyword>
<sequence>MAADDVRPESTPAEASADALASEKEWWDDPAMPWRHKPSRADLICLAAMGIVVVYGLVMLPLRPVMLGLAPHLLGSLGYRTGLIMTGALAAVGDGGWPLVLLAGSLMTIKFGWIYWWAGKLWGREILDVLAKDRGPRTRAWYDKAWSIAHRFDVVALAFTFVPIPLPGAVIYAALGAAGTSLRKFLAVSFFCSLVTTAGYMYAGYLIGEPAVELMDVYGKYLWYVSIALIVGMIALAIWRSRRAPAA</sequence>
<feature type="transmembrane region" description="Helical" evidence="1">
    <location>
        <begin position="185"/>
        <end position="205"/>
    </location>
</feature>
<dbReference type="AlphaFoldDB" id="A0A4Q9KJQ4"/>
<evidence type="ECO:0000313" key="2">
    <source>
        <dbReference type="EMBL" id="TBT94618.1"/>
    </source>
</evidence>
<dbReference type="Proteomes" id="UP000291933">
    <property type="component" value="Unassembled WGS sequence"/>
</dbReference>
<name>A0A4Q9KJQ4_PROTD</name>
<feature type="transmembrane region" description="Helical" evidence="1">
    <location>
        <begin position="99"/>
        <end position="118"/>
    </location>
</feature>
<feature type="transmembrane region" description="Helical" evidence="1">
    <location>
        <begin position="41"/>
        <end position="60"/>
    </location>
</feature>
<keyword evidence="3" id="KW-1185">Reference proteome</keyword>
<organism evidence="2 3">
    <name type="scientific">Propioniciclava tarda</name>
    <dbReference type="NCBI Taxonomy" id="433330"/>
    <lineage>
        <taxon>Bacteria</taxon>
        <taxon>Bacillati</taxon>
        <taxon>Actinomycetota</taxon>
        <taxon>Actinomycetes</taxon>
        <taxon>Propionibacteriales</taxon>
        <taxon>Propionibacteriaceae</taxon>
        <taxon>Propioniciclava</taxon>
    </lineage>
</organism>
<accession>A0A4Q9KJQ4</accession>
<gene>
    <name evidence="2" type="ORF">ET996_09470</name>
</gene>
<proteinExistence type="predicted"/>
<keyword evidence="1" id="KW-0472">Membrane</keyword>
<keyword evidence="1" id="KW-1133">Transmembrane helix</keyword>
<dbReference type="RefSeq" id="WP_131172320.1">
    <property type="nucleotide sequence ID" value="NZ_FXTL01000011.1"/>
</dbReference>
<feature type="transmembrane region" description="Helical" evidence="1">
    <location>
        <begin position="221"/>
        <end position="239"/>
    </location>
</feature>
<dbReference type="OrthoDB" id="3727474at2"/>
<reference evidence="2 3" key="1">
    <citation type="submission" date="2019-01" db="EMBL/GenBank/DDBJ databases">
        <title>Lactibacter flavus gen. nov., sp. nov., a novel bacterium of the family Propionibacteriaceae isolated from raw milk and dairy products.</title>
        <authorList>
            <person name="Huptas C."/>
            <person name="Wenning M."/>
            <person name="Breitenwieser F."/>
            <person name="Doll E."/>
            <person name="Von Neubeck M."/>
            <person name="Busse H.-J."/>
            <person name="Scherer S."/>
        </authorList>
    </citation>
    <scope>NUCLEOTIDE SEQUENCE [LARGE SCALE GENOMIC DNA]</scope>
    <source>
        <strain evidence="2 3">DSM 22130</strain>
    </source>
</reference>